<keyword evidence="4" id="KW-1185">Reference proteome</keyword>
<proteinExistence type="predicted"/>
<evidence type="ECO:0000313" key="4">
    <source>
        <dbReference type="Proteomes" id="UP000613030"/>
    </source>
</evidence>
<dbReference type="RefSeq" id="WP_202015335.1">
    <property type="nucleotide sequence ID" value="NZ_JAERRB010000014.1"/>
</dbReference>
<feature type="domain" description="Outer membrane protein beta-barrel" evidence="2">
    <location>
        <begin position="28"/>
        <end position="181"/>
    </location>
</feature>
<dbReference type="Proteomes" id="UP000613030">
    <property type="component" value="Unassembled WGS sequence"/>
</dbReference>
<reference evidence="3 4" key="1">
    <citation type="submission" date="2021-01" db="EMBL/GenBank/DDBJ databases">
        <title>Chryseolinea sp. Jin1 Genome sequencing and assembly.</title>
        <authorList>
            <person name="Kim I."/>
        </authorList>
    </citation>
    <scope>NUCLEOTIDE SEQUENCE [LARGE SCALE GENOMIC DNA]</scope>
    <source>
        <strain evidence="3 4">Jin1</strain>
    </source>
</reference>
<dbReference type="EMBL" id="JAERRB010000014">
    <property type="protein sequence ID" value="MBL0745111.1"/>
    <property type="molecule type" value="Genomic_DNA"/>
</dbReference>
<name>A0ABS1L078_9BACT</name>
<organism evidence="3 4">
    <name type="scientific">Chryseolinea lacunae</name>
    <dbReference type="NCBI Taxonomy" id="2801331"/>
    <lineage>
        <taxon>Bacteria</taxon>
        <taxon>Pseudomonadati</taxon>
        <taxon>Bacteroidota</taxon>
        <taxon>Cytophagia</taxon>
        <taxon>Cytophagales</taxon>
        <taxon>Fulvivirgaceae</taxon>
        <taxon>Chryseolinea</taxon>
    </lineage>
</organism>
<protein>
    <submittedName>
        <fullName evidence="3">PorT family protein</fullName>
    </submittedName>
</protein>
<feature type="chain" id="PRO_5045087428" evidence="1">
    <location>
        <begin position="22"/>
        <end position="213"/>
    </location>
</feature>
<evidence type="ECO:0000259" key="2">
    <source>
        <dbReference type="Pfam" id="PF13568"/>
    </source>
</evidence>
<dbReference type="InterPro" id="IPR025665">
    <property type="entry name" value="Beta-barrel_OMP_2"/>
</dbReference>
<keyword evidence="1" id="KW-0732">Signal</keyword>
<accession>A0ABS1L078</accession>
<gene>
    <name evidence="3" type="ORF">JI741_28030</name>
</gene>
<evidence type="ECO:0000313" key="3">
    <source>
        <dbReference type="EMBL" id="MBL0745111.1"/>
    </source>
</evidence>
<sequence length="213" mass="22991">MKTKIKLLSIFFITAVLGVMSNNDANAQARAGVKGGLNVSNLYVDDVDDENARYGFNAGVYGQILSTESFAIQPELLYSTKGSKVEYGQFVNQTVKYNLNYLDLPVLAVFKLGDAAEIHLGPYASYLLNANISYKGDIANGSDEIKKDNLKSYDYGLAGGFGLNFGAVQVGARYNYGLVKIADSDAAEAVLGDSKNSFAQLYLSFNLNNAQAK</sequence>
<comment type="caution">
    <text evidence="3">The sequence shown here is derived from an EMBL/GenBank/DDBJ whole genome shotgun (WGS) entry which is preliminary data.</text>
</comment>
<dbReference type="Pfam" id="PF13568">
    <property type="entry name" value="OMP_b-brl_2"/>
    <property type="match status" value="1"/>
</dbReference>
<evidence type="ECO:0000256" key="1">
    <source>
        <dbReference type="SAM" id="SignalP"/>
    </source>
</evidence>
<feature type="signal peptide" evidence="1">
    <location>
        <begin position="1"/>
        <end position="21"/>
    </location>
</feature>